<name>A0A5P3X9Y1_PARBF</name>
<dbReference type="Gene3D" id="3.40.50.300">
    <property type="entry name" value="P-loop containing nucleotide triphosphate hydrolases"/>
    <property type="match status" value="2"/>
</dbReference>
<keyword evidence="4" id="KW-0175">Coiled coil</keyword>
<dbReference type="EMBL" id="CP032452">
    <property type="protein sequence ID" value="QEZ67966.1"/>
    <property type="molecule type" value="Genomic_DNA"/>
</dbReference>
<reference evidence="6 7" key="1">
    <citation type="submission" date="2018-09" db="EMBL/GenBank/DDBJ databases">
        <title>A clostridial neurotoxin that targets Anopheles mosquitoes.</title>
        <authorList>
            <person name="Contreras E."/>
            <person name="Masuyer G."/>
            <person name="Qureshi N."/>
            <person name="Chawla S."/>
            <person name="Lim H.L."/>
            <person name="Chen J."/>
            <person name="Stenmark P."/>
            <person name="Gill S."/>
        </authorList>
    </citation>
    <scope>NUCLEOTIDE SEQUENCE [LARGE SCALE GENOMIC DNA]</scope>
    <source>
        <strain evidence="6 7">Cbm</strain>
    </source>
</reference>
<comment type="similarity">
    <text evidence="1">Belongs to the SMC family. SbcC subfamily.</text>
</comment>
<dbReference type="AlphaFoldDB" id="A0A5P3X9Y1"/>
<proteinExistence type="inferred from homology"/>
<evidence type="ECO:0000313" key="6">
    <source>
        <dbReference type="EMBL" id="QEZ67966.1"/>
    </source>
</evidence>
<dbReference type="SUPFAM" id="SSF52540">
    <property type="entry name" value="P-loop containing nucleoside triphosphate hydrolases"/>
    <property type="match status" value="1"/>
</dbReference>
<dbReference type="Proteomes" id="UP000326961">
    <property type="component" value="Chromosome"/>
</dbReference>
<evidence type="ECO:0000256" key="3">
    <source>
        <dbReference type="ARBA" id="ARBA00013368"/>
    </source>
</evidence>
<feature type="domain" description="Rad50/SbcC-type AAA" evidence="5">
    <location>
        <begin position="7"/>
        <end position="220"/>
    </location>
</feature>
<dbReference type="PANTHER" id="PTHR32114">
    <property type="entry name" value="ABC TRANSPORTER ABCH.3"/>
    <property type="match status" value="1"/>
</dbReference>
<sequence>MKYFINRIYIKNFKFIEESEVIFNKSNLVMLDGPNGYGKTSIFDAIELVITGRINRINKNQTDNISGCNDILYLKNQNLDLIIKVEFLSGEDKFTIAKRIDAKRKYGKKERKSNNWNLFETYLLKSFDDDCNKENKVELEKISELFEESDLDRFYNLFYYIQQEDSSFFLKENSEQSRLNVISKLFDTEQEKIELDKLESFKKKINDCKANLKKSKKKEDLIDLIDSDVHKLKYEKLISWKCIPWDMNELQIATKQDLDKFIDEVNDIKLLKENQNLFFKHRINKNINKFINQENILKSYIVCGNFYDKYELIDNKYKKMKFIQESKELFNCIDTKKLKNFEYKKMFNILNLEDSELAITTYEGLIEDINKLENNQSDLDKHIKNLDKNRLNLYPDKVNKYKIEDLEENRCILCGNLYSTEHELKKNIDNYAKTLENIAGESYKINKSSISILEKALCEKTLNYLNEYLNSKENIVDENFYMEISKYISVYKENIEINKLFKLINLNNEKYINKKQLKVENLHEKYNELNEDIFNSKYEINEDFIELDKKIEFEKIYKNIFELKKEYIESITLESIENKINYIKNKYYNNQLDIKRYNKDIQYKIDKIDKIINEKLQPSIELYKSNIRSHYTKIIKEIEIPFYIYSGKIIQDYQRGLGLFIKEYDEIKNLKFVSSNDSDHDAVNYLSSGQLSALVISFTLALNKVYGNKHINTILIDDPVQTMDDINIISFVELIRNEFKDKQIIISTHEDEVSLFMRYKFLMHNLKETRINVKDCLK</sequence>
<protein>
    <recommendedName>
        <fullName evidence="3">Nuclease SbcCD subunit C</fullName>
    </recommendedName>
</protein>
<evidence type="ECO:0000313" key="7">
    <source>
        <dbReference type="Proteomes" id="UP000326961"/>
    </source>
</evidence>
<comment type="subunit">
    <text evidence="2">Heterodimer of SbcC and SbcD.</text>
</comment>
<evidence type="ECO:0000259" key="5">
    <source>
        <dbReference type="Pfam" id="PF13476"/>
    </source>
</evidence>
<evidence type="ECO:0000256" key="4">
    <source>
        <dbReference type="SAM" id="Coils"/>
    </source>
</evidence>
<gene>
    <name evidence="6" type="ORF">D4A35_03085</name>
</gene>
<dbReference type="InterPro" id="IPR027417">
    <property type="entry name" value="P-loop_NTPase"/>
</dbReference>
<dbReference type="RefSeq" id="WP_150885813.1">
    <property type="nucleotide sequence ID" value="NZ_CP032452.1"/>
</dbReference>
<dbReference type="InterPro" id="IPR038729">
    <property type="entry name" value="Rad50/SbcC_AAA"/>
</dbReference>
<evidence type="ECO:0000256" key="1">
    <source>
        <dbReference type="ARBA" id="ARBA00006930"/>
    </source>
</evidence>
<dbReference type="GO" id="GO:0006302">
    <property type="term" value="P:double-strand break repair"/>
    <property type="evidence" value="ECO:0007669"/>
    <property type="project" value="InterPro"/>
</dbReference>
<feature type="coiled-coil region" evidence="4">
    <location>
        <begin position="362"/>
        <end position="389"/>
    </location>
</feature>
<dbReference type="GO" id="GO:0016887">
    <property type="term" value="F:ATP hydrolysis activity"/>
    <property type="evidence" value="ECO:0007669"/>
    <property type="project" value="InterPro"/>
</dbReference>
<accession>A0A5P3X9Y1</accession>
<evidence type="ECO:0000256" key="2">
    <source>
        <dbReference type="ARBA" id="ARBA00011322"/>
    </source>
</evidence>
<dbReference type="Pfam" id="PF13476">
    <property type="entry name" value="AAA_23"/>
    <property type="match status" value="1"/>
</dbReference>
<dbReference type="PANTHER" id="PTHR32114:SF2">
    <property type="entry name" value="ABC TRANSPORTER ABCH.3"/>
    <property type="match status" value="1"/>
</dbReference>
<organism evidence="6 7">
    <name type="scientific">Paraclostridium bifermentans</name>
    <name type="common">Clostridium bifermentans</name>
    <dbReference type="NCBI Taxonomy" id="1490"/>
    <lineage>
        <taxon>Bacteria</taxon>
        <taxon>Bacillati</taxon>
        <taxon>Bacillota</taxon>
        <taxon>Clostridia</taxon>
        <taxon>Peptostreptococcales</taxon>
        <taxon>Peptostreptococcaceae</taxon>
        <taxon>Paraclostridium</taxon>
    </lineage>
</organism>